<comment type="caution">
    <text evidence="6">The sequence shown here is derived from an EMBL/GenBank/DDBJ whole genome shotgun (WGS) entry which is preliminary data.</text>
</comment>
<keyword evidence="7" id="KW-1185">Reference proteome</keyword>
<name>A0ABT7QQ49_9BACT</name>
<dbReference type="Proteomes" id="UP001169066">
    <property type="component" value="Unassembled WGS sequence"/>
</dbReference>
<evidence type="ECO:0000256" key="1">
    <source>
        <dbReference type="ARBA" id="ARBA00006821"/>
    </source>
</evidence>
<evidence type="ECO:0000313" key="6">
    <source>
        <dbReference type="EMBL" id="MDM5263211.1"/>
    </source>
</evidence>
<dbReference type="InterPro" id="IPR011330">
    <property type="entry name" value="Glyco_hydro/deAcase_b/a-brl"/>
</dbReference>
<dbReference type="Pfam" id="PF09095">
    <property type="entry name" value="AmyA-gluTrfs_C"/>
    <property type="match status" value="1"/>
</dbReference>
<dbReference type="Gene3D" id="3.20.110.20">
    <property type="match status" value="1"/>
</dbReference>
<keyword evidence="2" id="KW-0119">Carbohydrate metabolism</keyword>
<dbReference type="PANTHER" id="PTHR36306">
    <property type="entry name" value="ALPHA-AMYLASE-RELATED-RELATED"/>
    <property type="match status" value="1"/>
</dbReference>
<gene>
    <name evidence="6" type="ORF">PF327_03300</name>
</gene>
<dbReference type="PANTHER" id="PTHR36306:SF1">
    <property type="entry name" value="ALPHA-AMYLASE-RELATED"/>
    <property type="match status" value="1"/>
</dbReference>
<dbReference type="SUPFAM" id="SSF88713">
    <property type="entry name" value="Glycoside hydrolase/deacetylase"/>
    <property type="match status" value="1"/>
</dbReference>
<feature type="domain" description="Glycoside hydrolase family 57 N-terminal" evidence="3">
    <location>
        <begin position="9"/>
        <end position="269"/>
    </location>
</feature>
<feature type="domain" description="Alpha-amylase/4-alpha-glucanotransferase C-terminal" evidence="5">
    <location>
        <begin position="400"/>
        <end position="671"/>
    </location>
</feature>
<sequence>MGNKTKLLFGIHMHQPVDNFEWVIKHGVAVCYGPFFEVMSKYPEFRFAVHCSGWLMEQIEVFHPKLYKQIKRLAESGTIEFFSAGYYEPILSVIPSEDRVTQIKMLNDSIASDFKQSPKGLWLTERVWESSLIPDLKRAGIKYTVMDDYHFQCAGFDENILDGYYMSEEGGHEIGLFPISKKLRYAIPFLNVDAAIKAIKSYKRKENAAAIIFDDAEKFGMWPGTYEWVYEKGWLEKFVQAVLADDEIETMHYGTYYEEECTRGIAYLPNVSYYEMGEWSLRADDTLKLEAFKEEMGHDRYEKEGVKFLKGGIWKNFFVKYEESNRIHKRMMELAKVRQEVKKSDFDTALYKAQTNDALWHGVFGGLYLPNLRDNAYHYIIEAENIRYKKKSVLVTDQNELDGYDKVKAVTPKHIFRFDSAHGGQMVEFDSRESCFNWQNTLTRRKEAYHQRLFEETPKEEVPMAEEGIDTIHHAAVEIDDALRNEIIYDWYLKNSFIDHISDENFCTDNFKYCNFHEFGDFSNQPFDLFVDKKSMVFTRNGGLYFPHKLPTKMKKTYIPHKHGFDFEITLSTQAEGRFKYVLEHNFHFCDYESITINGDPLLDQGTVLSTDTLEIYDAELNQNIVITLDQSCDIHYFQLKTLSQSEQGFDLSVQGISFAMVVPFSKDMSLKGTLEVKDV</sequence>
<proteinExistence type="inferred from homology"/>
<dbReference type="SUPFAM" id="SSF88688">
    <property type="entry name" value="Families 57/38 glycoside transferase middle domain"/>
    <property type="match status" value="1"/>
</dbReference>
<dbReference type="InterPro" id="IPR015179">
    <property type="entry name" value="A-amylase/a-glucTrfase_C"/>
</dbReference>
<dbReference type="EMBL" id="JAQIBC010000002">
    <property type="protein sequence ID" value="MDM5263211.1"/>
    <property type="molecule type" value="Genomic_DNA"/>
</dbReference>
<dbReference type="SUPFAM" id="SSF74650">
    <property type="entry name" value="Galactose mutarotase-like"/>
    <property type="match status" value="1"/>
</dbReference>
<dbReference type="RefSeq" id="WP_289401325.1">
    <property type="nucleotide sequence ID" value="NZ_JAQIBC010000002.1"/>
</dbReference>
<feature type="domain" description="Alpha-amylase/4-alpha-glucanotransferase central" evidence="4">
    <location>
        <begin position="312"/>
        <end position="385"/>
    </location>
</feature>
<protein>
    <submittedName>
        <fullName evidence="6">DUF1926 domain-containing protein</fullName>
    </submittedName>
</protein>
<dbReference type="InterPro" id="IPR004300">
    <property type="entry name" value="Glyco_hydro_57_N"/>
</dbReference>
<evidence type="ECO:0000259" key="3">
    <source>
        <dbReference type="Pfam" id="PF03065"/>
    </source>
</evidence>
<accession>A0ABT7QQ49</accession>
<dbReference type="InterPro" id="IPR052046">
    <property type="entry name" value="GH57_Enzymes"/>
</dbReference>
<dbReference type="InterPro" id="IPR028995">
    <property type="entry name" value="Glyco_hydro_57/38_cen_sf"/>
</dbReference>
<dbReference type="InterPro" id="IPR014718">
    <property type="entry name" value="GH-type_carb-bd"/>
</dbReference>
<dbReference type="CDD" id="cd10793">
    <property type="entry name" value="GH57N_TLGT_like"/>
    <property type="match status" value="1"/>
</dbReference>
<evidence type="ECO:0000313" key="7">
    <source>
        <dbReference type="Proteomes" id="UP001169066"/>
    </source>
</evidence>
<evidence type="ECO:0000256" key="2">
    <source>
        <dbReference type="ARBA" id="ARBA00023277"/>
    </source>
</evidence>
<organism evidence="6 7">
    <name type="scientific">Sulfurovum xiamenensis</name>
    <dbReference type="NCBI Taxonomy" id="3019066"/>
    <lineage>
        <taxon>Bacteria</taxon>
        <taxon>Pseudomonadati</taxon>
        <taxon>Campylobacterota</taxon>
        <taxon>Epsilonproteobacteria</taxon>
        <taxon>Campylobacterales</taxon>
        <taxon>Sulfurovaceae</taxon>
        <taxon>Sulfurovum</taxon>
    </lineage>
</organism>
<evidence type="ECO:0000259" key="4">
    <source>
        <dbReference type="Pfam" id="PF09094"/>
    </source>
</evidence>
<dbReference type="Pfam" id="PF09094">
    <property type="entry name" value="AmyA-A_glucT_m"/>
    <property type="match status" value="1"/>
</dbReference>
<dbReference type="InterPro" id="IPR011013">
    <property type="entry name" value="Gal_mutarotase_sf_dom"/>
</dbReference>
<comment type="similarity">
    <text evidence="1">Belongs to the glycosyl hydrolase 57 family.</text>
</comment>
<dbReference type="Gene3D" id="2.70.98.10">
    <property type="match status" value="1"/>
</dbReference>
<reference evidence="6" key="1">
    <citation type="submission" date="2023-01" db="EMBL/GenBank/DDBJ databases">
        <title>Sulfurovum sp. XTW-4 genome assembly.</title>
        <authorList>
            <person name="Wang J."/>
        </authorList>
    </citation>
    <scope>NUCLEOTIDE SEQUENCE</scope>
    <source>
        <strain evidence="6">XTW-4</strain>
    </source>
</reference>
<evidence type="ECO:0000259" key="5">
    <source>
        <dbReference type="Pfam" id="PF09095"/>
    </source>
</evidence>
<dbReference type="InterPro" id="IPR015178">
    <property type="entry name" value="A-amylase/a-glucTrfase_central"/>
</dbReference>
<dbReference type="Pfam" id="PF03065">
    <property type="entry name" value="Glyco_hydro_57"/>
    <property type="match status" value="1"/>
</dbReference>